<organism evidence="1 2">
    <name type="scientific">Bifidobacterium dentium</name>
    <dbReference type="NCBI Taxonomy" id="1689"/>
    <lineage>
        <taxon>Bacteria</taxon>
        <taxon>Bacillati</taxon>
        <taxon>Actinomycetota</taxon>
        <taxon>Actinomycetes</taxon>
        <taxon>Bifidobacteriales</taxon>
        <taxon>Bifidobacteriaceae</taxon>
        <taxon>Bifidobacterium</taxon>
    </lineage>
</organism>
<evidence type="ECO:0000313" key="1">
    <source>
        <dbReference type="EMBL" id="KAB7461551.1"/>
    </source>
</evidence>
<evidence type="ECO:0000313" key="2">
    <source>
        <dbReference type="Proteomes" id="UP000429211"/>
    </source>
</evidence>
<reference evidence="1 2" key="1">
    <citation type="journal article" date="2019" name="Nat. Med.">
        <title>A library of human gut bacterial isolates paired with longitudinal multiomics data enables mechanistic microbiome research.</title>
        <authorList>
            <person name="Poyet M."/>
            <person name="Groussin M."/>
            <person name="Gibbons S.M."/>
            <person name="Avila-Pacheco J."/>
            <person name="Jiang X."/>
            <person name="Kearney S.M."/>
            <person name="Perrotta A.R."/>
            <person name="Berdy B."/>
            <person name="Zhao S."/>
            <person name="Lieberman T.D."/>
            <person name="Swanson P.K."/>
            <person name="Smith M."/>
            <person name="Roesemann S."/>
            <person name="Alexander J.E."/>
            <person name="Rich S.A."/>
            <person name="Livny J."/>
            <person name="Vlamakis H."/>
            <person name="Clish C."/>
            <person name="Bullock K."/>
            <person name="Deik A."/>
            <person name="Scott J."/>
            <person name="Pierce K.A."/>
            <person name="Xavier R.J."/>
            <person name="Alm E.J."/>
        </authorList>
    </citation>
    <scope>NUCLEOTIDE SEQUENCE [LARGE SCALE GENOMIC DNA]</scope>
    <source>
        <strain evidence="1 2">BIOML-A2</strain>
    </source>
</reference>
<dbReference type="Proteomes" id="UP000429211">
    <property type="component" value="Unassembled WGS sequence"/>
</dbReference>
<proteinExistence type="predicted"/>
<accession>A0A7J5TI70</accession>
<name>A0A7J5TI70_9BIFI</name>
<dbReference type="EMBL" id="WDPD01000004">
    <property type="protein sequence ID" value="KAB7461551.1"/>
    <property type="molecule type" value="Genomic_DNA"/>
</dbReference>
<dbReference type="AlphaFoldDB" id="A0A7J5TI70"/>
<gene>
    <name evidence="1" type="ORF">GBB04_05100</name>
</gene>
<protein>
    <submittedName>
        <fullName evidence="1">Teichoic acid biosynthesis protein B</fullName>
    </submittedName>
</protein>
<comment type="caution">
    <text evidence="1">The sequence shown here is derived from an EMBL/GenBank/DDBJ whole genome shotgun (WGS) entry which is preliminary data.</text>
</comment>
<sequence>MRIRKKIESLRLFFAIFKIDKSLIHAISRDFACVSRDLTVEIYRFIIESLRFFEDESRSAMRQVFADKNVSVTIDRPIWSKWCSSSDISGKGLK</sequence>